<comment type="caution">
    <text evidence="2">The sequence shown here is derived from an EMBL/GenBank/DDBJ whole genome shotgun (WGS) entry which is preliminary data.</text>
</comment>
<organism evidence="2 3">
    <name type="scientific">Ichthyenterobacterium magnum</name>
    <dbReference type="NCBI Taxonomy" id="1230530"/>
    <lineage>
        <taxon>Bacteria</taxon>
        <taxon>Pseudomonadati</taxon>
        <taxon>Bacteroidota</taxon>
        <taxon>Flavobacteriia</taxon>
        <taxon>Flavobacteriales</taxon>
        <taxon>Flavobacteriaceae</taxon>
        <taxon>Ichthyenterobacterium</taxon>
    </lineage>
</organism>
<gene>
    <name evidence="2" type="ORF">BXY80_2086</name>
</gene>
<reference evidence="2 3" key="1">
    <citation type="submission" date="2018-09" db="EMBL/GenBank/DDBJ databases">
        <title>Genomic Encyclopedia of Archaeal and Bacterial Type Strains, Phase II (KMG-II): from individual species to whole genera.</title>
        <authorList>
            <person name="Goeker M."/>
        </authorList>
    </citation>
    <scope>NUCLEOTIDE SEQUENCE [LARGE SCALE GENOMIC DNA]</scope>
    <source>
        <strain evidence="2 3">DSM 26283</strain>
    </source>
</reference>
<keyword evidence="1" id="KW-0812">Transmembrane</keyword>
<accession>A0A420DGG9</accession>
<evidence type="ECO:0000313" key="3">
    <source>
        <dbReference type="Proteomes" id="UP000284892"/>
    </source>
</evidence>
<keyword evidence="1" id="KW-0472">Membrane</keyword>
<proteinExistence type="predicted"/>
<feature type="transmembrane region" description="Helical" evidence="1">
    <location>
        <begin position="6"/>
        <end position="27"/>
    </location>
</feature>
<name>A0A420DGG9_9FLAO</name>
<evidence type="ECO:0000313" key="2">
    <source>
        <dbReference type="EMBL" id="RKE92170.1"/>
    </source>
</evidence>
<dbReference type="EMBL" id="RAQJ01000004">
    <property type="protein sequence ID" value="RKE92170.1"/>
    <property type="molecule type" value="Genomic_DNA"/>
</dbReference>
<dbReference type="Proteomes" id="UP000284892">
    <property type="component" value="Unassembled WGS sequence"/>
</dbReference>
<sequence>MKYKALKYSFFTILILIIIGGIYYFNLSNRHKAIVKKHIYHKLALVDNTWNISTQDSHISLISPTLIIDNIYKSMEGPQAISPFQVDNSKDELIWLTSFKTQVLDTNETNQLSNDFICHTNINIYDGEHYSRWNLNHRIGEQYPRLTSLSNGLESFKFPNGFGYPVFSNENLFLTTQTLNHNIKSDAFSVKHKVNIGFQPHNISMKPLMSKNCFVMLPYDSNNPFKGPTEANPNMCLPIEIKNHSYKNSNGESLSGHWVIFPGKATYSSNITHQLQLKDSTSMHQIITHLHPFAESLAFRDKTIDSTIFISKAENHKDRIGLKNIPVFSSEKGIMLYANHEYELVLNTNNTSGTNQDMMASIFVFLYDKEMDEKLNTYNANL</sequence>
<keyword evidence="3" id="KW-1185">Reference proteome</keyword>
<dbReference type="OrthoDB" id="1308060at2"/>
<dbReference type="RefSeq" id="WP_120201645.1">
    <property type="nucleotide sequence ID" value="NZ_RAQJ01000004.1"/>
</dbReference>
<protein>
    <submittedName>
        <fullName evidence="2">Uncharacterized protein</fullName>
    </submittedName>
</protein>
<evidence type="ECO:0000256" key="1">
    <source>
        <dbReference type="SAM" id="Phobius"/>
    </source>
</evidence>
<keyword evidence="1" id="KW-1133">Transmembrane helix</keyword>
<dbReference type="AlphaFoldDB" id="A0A420DGG9"/>